<evidence type="ECO:0000256" key="1">
    <source>
        <dbReference type="SAM" id="MobiDB-lite"/>
    </source>
</evidence>
<dbReference type="Proteomes" id="UP001474421">
    <property type="component" value="Unassembled WGS sequence"/>
</dbReference>
<feature type="compositionally biased region" description="Basic and acidic residues" evidence="1">
    <location>
        <begin position="138"/>
        <end position="170"/>
    </location>
</feature>
<reference evidence="2 3" key="1">
    <citation type="journal article" date="2024" name="Proc. Natl. Acad. Sci. U.S.A.">
        <title>The genetic regulatory architecture and epigenomic basis for age-related changes in rattlesnake venom.</title>
        <authorList>
            <person name="Hogan M.P."/>
            <person name="Holding M.L."/>
            <person name="Nystrom G.S."/>
            <person name="Colston T.J."/>
            <person name="Bartlett D.A."/>
            <person name="Mason A.J."/>
            <person name="Ellsworth S.A."/>
            <person name="Rautsaw R.M."/>
            <person name="Lawrence K.C."/>
            <person name="Strickland J.L."/>
            <person name="He B."/>
            <person name="Fraser P."/>
            <person name="Margres M.J."/>
            <person name="Gilbert D.M."/>
            <person name="Gibbs H.L."/>
            <person name="Parkinson C.L."/>
            <person name="Rokyta D.R."/>
        </authorList>
    </citation>
    <scope>NUCLEOTIDE SEQUENCE [LARGE SCALE GENOMIC DNA]</scope>
    <source>
        <strain evidence="2">DRR0105</strain>
    </source>
</reference>
<feature type="compositionally biased region" description="Acidic residues" evidence="1">
    <location>
        <begin position="34"/>
        <end position="43"/>
    </location>
</feature>
<comment type="caution">
    <text evidence="2">The sequence shown here is derived from an EMBL/GenBank/DDBJ whole genome shotgun (WGS) entry which is preliminary data.</text>
</comment>
<feature type="region of interest" description="Disordered" evidence="1">
    <location>
        <begin position="12"/>
        <end position="202"/>
    </location>
</feature>
<accession>A0AAW1C9V0</accession>
<organism evidence="2 3">
    <name type="scientific">Crotalus adamanteus</name>
    <name type="common">Eastern diamondback rattlesnake</name>
    <dbReference type="NCBI Taxonomy" id="8729"/>
    <lineage>
        <taxon>Eukaryota</taxon>
        <taxon>Metazoa</taxon>
        <taxon>Chordata</taxon>
        <taxon>Craniata</taxon>
        <taxon>Vertebrata</taxon>
        <taxon>Euteleostomi</taxon>
        <taxon>Lepidosauria</taxon>
        <taxon>Squamata</taxon>
        <taxon>Bifurcata</taxon>
        <taxon>Unidentata</taxon>
        <taxon>Episquamata</taxon>
        <taxon>Toxicofera</taxon>
        <taxon>Serpentes</taxon>
        <taxon>Colubroidea</taxon>
        <taxon>Viperidae</taxon>
        <taxon>Crotalinae</taxon>
        <taxon>Crotalus</taxon>
    </lineage>
</organism>
<name>A0AAW1C9V0_CROAD</name>
<feature type="compositionally biased region" description="Polar residues" evidence="1">
    <location>
        <begin position="114"/>
        <end position="125"/>
    </location>
</feature>
<evidence type="ECO:0000313" key="2">
    <source>
        <dbReference type="EMBL" id="KAK9411115.1"/>
    </source>
</evidence>
<proteinExistence type="predicted"/>
<sequence>MPCPLLLVVLNPKGAEKKSRSPSPVKRKAKLSENLEDDNEGENGTEVKPSSDELEHPSQETDEAISTIPSSPADGGENLGEEKESPAIKEHNPMPHATCEEDQDDGLQDDSSEVEMNTQADSQISCMEAEDTLITQETIKEEKPQGPEVDKTNQESKGQDKGAEEGKGKQAIDSLQPEGPCDTENISSIDEDHDDRRKQEVTEDLQSLVHYVTTF</sequence>
<feature type="compositionally biased region" description="Basic and acidic residues" evidence="1">
    <location>
        <begin position="49"/>
        <end position="59"/>
    </location>
</feature>
<feature type="compositionally biased region" description="Acidic residues" evidence="1">
    <location>
        <begin position="100"/>
        <end position="113"/>
    </location>
</feature>
<dbReference type="EMBL" id="JAOTOJ010000001">
    <property type="protein sequence ID" value="KAK9411115.1"/>
    <property type="molecule type" value="Genomic_DNA"/>
</dbReference>
<feature type="compositionally biased region" description="Basic and acidic residues" evidence="1">
    <location>
        <begin position="80"/>
        <end position="93"/>
    </location>
</feature>
<protein>
    <submittedName>
        <fullName evidence="2">Mono-ADP Ribosylhydrolase 2</fullName>
    </submittedName>
</protein>
<dbReference type="AlphaFoldDB" id="A0AAW1C9V0"/>
<evidence type="ECO:0000313" key="3">
    <source>
        <dbReference type="Proteomes" id="UP001474421"/>
    </source>
</evidence>
<keyword evidence="3" id="KW-1185">Reference proteome</keyword>
<gene>
    <name evidence="2" type="ORF">NXF25_002290</name>
</gene>